<dbReference type="EMBL" id="JACCBK010000001">
    <property type="protein sequence ID" value="NYD87807.1"/>
    <property type="molecule type" value="Genomic_DNA"/>
</dbReference>
<organism evidence="3 4">
    <name type="scientific">Cellulomonas oligotrophica</name>
    <dbReference type="NCBI Taxonomy" id="931536"/>
    <lineage>
        <taxon>Bacteria</taxon>
        <taxon>Bacillati</taxon>
        <taxon>Actinomycetota</taxon>
        <taxon>Actinomycetes</taxon>
        <taxon>Micrococcales</taxon>
        <taxon>Cellulomonadaceae</taxon>
        <taxon>Cellulomonas</taxon>
    </lineage>
</organism>
<sequence length="262" mass="28736">MELLPLEAHRTLAYIAAVNRGGAHPSPLAVTEFYESARPKLSTLAAYAAGLAKFDPVGSTEMPIAYFLRMDWIRVDSAGVSLTKTGQALIRALDIKEQDQEVIEVVLDEGDRFAYARAIAFLRTDSPSLLVDPYLRLEQMIDLDRVRAIERVLVGPRLSAEVLADLRNAAEMYKPQRNIEVRQASSLHDRFLIPESGRVLMLGGSLNTFSRAPIAITTLSDQFSDVVRERYEEVWSTAQAAEEPASDPASHAGPADAPTVGA</sequence>
<evidence type="ECO:0000313" key="4">
    <source>
        <dbReference type="Proteomes" id="UP000577956"/>
    </source>
</evidence>
<name>A0A7Y9FIV8_9CELL</name>
<dbReference type="Proteomes" id="UP000618382">
    <property type="component" value="Unassembled WGS sequence"/>
</dbReference>
<evidence type="ECO:0000313" key="3">
    <source>
        <dbReference type="EMBL" id="NYD87807.1"/>
    </source>
</evidence>
<protein>
    <submittedName>
        <fullName evidence="3">Uncharacterized protein</fullName>
    </submittedName>
</protein>
<reference evidence="2 5" key="2">
    <citation type="submission" date="2021-01" db="EMBL/GenBank/DDBJ databases">
        <title>Whole genome shotgun sequence of Cellulomonas oligotrophica NBRC 109435.</title>
        <authorList>
            <person name="Komaki H."/>
            <person name="Tamura T."/>
        </authorList>
    </citation>
    <scope>NUCLEOTIDE SEQUENCE [LARGE SCALE GENOMIC DNA]</scope>
    <source>
        <strain evidence="2 5">NBRC 109435</strain>
    </source>
</reference>
<feature type="region of interest" description="Disordered" evidence="1">
    <location>
        <begin position="237"/>
        <end position="262"/>
    </location>
</feature>
<gene>
    <name evidence="3" type="ORF">BKA21_003356</name>
    <name evidence="2" type="ORF">Col01nite_21470</name>
</gene>
<evidence type="ECO:0000313" key="2">
    <source>
        <dbReference type="EMBL" id="GIG32988.1"/>
    </source>
</evidence>
<dbReference type="Proteomes" id="UP000577956">
    <property type="component" value="Unassembled WGS sequence"/>
</dbReference>
<accession>A0A7Y9FIV8</accession>
<evidence type="ECO:0000256" key="1">
    <source>
        <dbReference type="SAM" id="MobiDB-lite"/>
    </source>
</evidence>
<comment type="caution">
    <text evidence="3">The sequence shown here is derived from an EMBL/GenBank/DDBJ whole genome shotgun (WGS) entry which is preliminary data.</text>
</comment>
<dbReference type="RefSeq" id="WP_140460127.1">
    <property type="nucleotide sequence ID" value="NZ_BAABFI010000010.1"/>
</dbReference>
<dbReference type="AlphaFoldDB" id="A0A7Y9FIV8"/>
<evidence type="ECO:0000313" key="5">
    <source>
        <dbReference type="Proteomes" id="UP000618382"/>
    </source>
</evidence>
<reference evidence="3 4" key="1">
    <citation type="submission" date="2020-07" db="EMBL/GenBank/DDBJ databases">
        <title>Sequencing the genomes of 1000 actinobacteria strains.</title>
        <authorList>
            <person name="Klenk H.-P."/>
        </authorList>
    </citation>
    <scope>NUCLEOTIDE SEQUENCE [LARGE SCALE GENOMIC DNA]</scope>
    <source>
        <strain evidence="3 4">DSM 24482</strain>
    </source>
</reference>
<keyword evidence="5" id="KW-1185">Reference proteome</keyword>
<proteinExistence type="predicted"/>
<dbReference type="EMBL" id="BONN01000005">
    <property type="protein sequence ID" value="GIG32988.1"/>
    <property type="molecule type" value="Genomic_DNA"/>
</dbReference>